<feature type="compositionally biased region" description="Polar residues" evidence="1">
    <location>
        <begin position="37"/>
        <end position="47"/>
    </location>
</feature>
<sequence length="222" mass="24389">MPAETTRSQGAPIDALAVHVMSSRARRIGAQKRPSARATQPKSTVTLNAGVPTGQTPPVKESGGVLQQSSSTAQRPQASPIDPANVFYQPDWTLREAVQQIWLTIRGAHGACKHWLNDYAPNHFSELVRAKKPIFKSLQALCCDIYWIAQFLQFGRQGMDLTDLPPKMLIDAGEILPELVHGLGRLADLEGCGWLHQDAVLPALGVQKMLAEVKQRKDVKEQ</sequence>
<evidence type="ECO:0000313" key="3">
    <source>
        <dbReference type="Proteomes" id="UP001324427"/>
    </source>
</evidence>
<organism evidence="2 3">
    <name type="scientific">Oleoguttula mirabilis</name>
    <dbReference type="NCBI Taxonomy" id="1507867"/>
    <lineage>
        <taxon>Eukaryota</taxon>
        <taxon>Fungi</taxon>
        <taxon>Dikarya</taxon>
        <taxon>Ascomycota</taxon>
        <taxon>Pezizomycotina</taxon>
        <taxon>Dothideomycetes</taxon>
        <taxon>Dothideomycetidae</taxon>
        <taxon>Mycosphaerellales</taxon>
        <taxon>Teratosphaeriaceae</taxon>
        <taxon>Oleoguttula</taxon>
    </lineage>
</organism>
<protein>
    <submittedName>
        <fullName evidence="2">Uncharacterized protein</fullName>
    </submittedName>
</protein>
<reference evidence="2 3" key="1">
    <citation type="submission" date="2021-11" db="EMBL/GenBank/DDBJ databases">
        <title>Black yeast isolated from Biological Soil Crust.</title>
        <authorList>
            <person name="Kurbessoian T."/>
        </authorList>
    </citation>
    <scope>NUCLEOTIDE SEQUENCE [LARGE SCALE GENOMIC DNA]</scope>
    <source>
        <strain evidence="2 3">CCFEE 5522</strain>
    </source>
</reference>
<gene>
    <name evidence="2" type="ORF">LTR36_008971</name>
</gene>
<proteinExistence type="predicted"/>
<accession>A0AAV9J706</accession>
<feature type="compositionally biased region" description="Polar residues" evidence="1">
    <location>
        <begin position="65"/>
        <end position="77"/>
    </location>
</feature>
<evidence type="ECO:0000313" key="2">
    <source>
        <dbReference type="EMBL" id="KAK4540756.1"/>
    </source>
</evidence>
<evidence type="ECO:0000256" key="1">
    <source>
        <dbReference type="SAM" id="MobiDB-lite"/>
    </source>
</evidence>
<dbReference type="EMBL" id="JAVFHQ010000062">
    <property type="protein sequence ID" value="KAK4540756.1"/>
    <property type="molecule type" value="Genomic_DNA"/>
</dbReference>
<keyword evidence="3" id="KW-1185">Reference proteome</keyword>
<dbReference type="AlphaFoldDB" id="A0AAV9J706"/>
<feature type="region of interest" description="Disordered" evidence="1">
    <location>
        <begin position="24"/>
        <end position="82"/>
    </location>
</feature>
<comment type="caution">
    <text evidence="2">The sequence shown here is derived from an EMBL/GenBank/DDBJ whole genome shotgun (WGS) entry which is preliminary data.</text>
</comment>
<dbReference type="Proteomes" id="UP001324427">
    <property type="component" value="Unassembled WGS sequence"/>
</dbReference>
<name>A0AAV9J706_9PEZI</name>